<dbReference type="InterPro" id="IPR005674">
    <property type="entry name" value="CocE/Ser_esterase"/>
</dbReference>
<dbReference type="InterPro" id="IPR050585">
    <property type="entry name" value="Xaa-Pro_dipeptidyl-ppase/CocE"/>
</dbReference>
<evidence type="ECO:0000259" key="2">
    <source>
        <dbReference type="SMART" id="SM00939"/>
    </source>
</evidence>
<dbReference type="SUPFAM" id="SSF49785">
    <property type="entry name" value="Galactose-binding domain-like"/>
    <property type="match status" value="1"/>
</dbReference>
<dbReference type="NCBIfam" id="TIGR00976">
    <property type="entry name" value="CocE_NonD"/>
    <property type="match status" value="2"/>
</dbReference>
<dbReference type="Gene3D" id="2.60.120.260">
    <property type="entry name" value="Galactose-binding domain-like"/>
    <property type="match status" value="1"/>
</dbReference>
<reference evidence="3 4" key="1">
    <citation type="submission" date="2017-04" db="EMBL/GenBank/DDBJ databases">
        <authorList>
            <person name="Afonso C.L."/>
            <person name="Miller P.J."/>
            <person name="Scott M.A."/>
            <person name="Spackman E."/>
            <person name="Goraichik I."/>
            <person name="Dimitrov K.M."/>
            <person name="Suarez D.L."/>
            <person name="Swayne D.E."/>
        </authorList>
    </citation>
    <scope>NUCLEOTIDE SEQUENCE [LARGE SCALE GENOMIC DNA]</scope>
    <source>
        <strain evidence="3 4">VK13</strain>
    </source>
</reference>
<dbReference type="Gene3D" id="3.40.50.1820">
    <property type="entry name" value="alpha/beta hydrolase"/>
    <property type="match status" value="1"/>
</dbReference>
<organism evidence="3 4">
    <name type="scientific">Polynucleobacter kasalickyi</name>
    <dbReference type="NCBI Taxonomy" id="1938817"/>
    <lineage>
        <taxon>Bacteria</taxon>
        <taxon>Pseudomonadati</taxon>
        <taxon>Pseudomonadota</taxon>
        <taxon>Betaproteobacteria</taxon>
        <taxon>Burkholderiales</taxon>
        <taxon>Burkholderiaceae</taxon>
        <taxon>Polynucleobacter</taxon>
    </lineage>
</organism>
<dbReference type="Proteomes" id="UP000192708">
    <property type="component" value="Unassembled WGS sequence"/>
</dbReference>
<protein>
    <recommendedName>
        <fullName evidence="2">Xaa-Pro dipeptidyl-peptidase C-terminal domain-containing protein</fullName>
    </recommendedName>
</protein>
<dbReference type="Pfam" id="PF02129">
    <property type="entry name" value="Peptidase_S15"/>
    <property type="match status" value="1"/>
</dbReference>
<dbReference type="STRING" id="1938817.SAMN06296008_101106"/>
<keyword evidence="1" id="KW-0378">Hydrolase</keyword>
<dbReference type="GO" id="GO:0008239">
    <property type="term" value="F:dipeptidyl-peptidase activity"/>
    <property type="evidence" value="ECO:0007669"/>
    <property type="project" value="InterPro"/>
</dbReference>
<dbReference type="Gene3D" id="1.10.3020.20">
    <property type="match status" value="1"/>
</dbReference>
<dbReference type="OrthoDB" id="9806163at2"/>
<evidence type="ECO:0000313" key="3">
    <source>
        <dbReference type="EMBL" id="SMC30234.1"/>
    </source>
</evidence>
<dbReference type="PANTHER" id="PTHR43056:SF10">
    <property type="entry name" value="COCE_NOND FAMILY, PUTATIVE (AFU_ORTHOLOGUE AFUA_7G00600)-RELATED"/>
    <property type="match status" value="1"/>
</dbReference>
<name>A0A1W1Y283_9BURK</name>
<dbReference type="EMBL" id="FWXJ01000001">
    <property type="protein sequence ID" value="SMC30234.1"/>
    <property type="molecule type" value="Genomic_DNA"/>
</dbReference>
<feature type="domain" description="Xaa-Pro dipeptidyl-peptidase C-terminal" evidence="2">
    <location>
        <begin position="290"/>
        <end position="554"/>
    </location>
</feature>
<dbReference type="SUPFAM" id="SSF53474">
    <property type="entry name" value="alpha/beta-Hydrolases"/>
    <property type="match status" value="1"/>
</dbReference>
<gene>
    <name evidence="3" type="ORF">SAMN06296008_101106</name>
</gene>
<dbReference type="InterPro" id="IPR013736">
    <property type="entry name" value="Xaa-Pro_dipept_C"/>
</dbReference>
<dbReference type="InterPro" id="IPR008979">
    <property type="entry name" value="Galactose-bd-like_sf"/>
</dbReference>
<evidence type="ECO:0000313" key="4">
    <source>
        <dbReference type="Proteomes" id="UP000192708"/>
    </source>
</evidence>
<dbReference type="Pfam" id="PF08530">
    <property type="entry name" value="PepX_C"/>
    <property type="match status" value="1"/>
</dbReference>
<dbReference type="InterPro" id="IPR000383">
    <property type="entry name" value="Xaa-Pro-like_dom"/>
</dbReference>
<dbReference type="SMART" id="SM00939">
    <property type="entry name" value="PepX_C"/>
    <property type="match status" value="1"/>
</dbReference>
<sequence>MNSSTAYEIQEHPHFLLEKNVDVTMRDGALLKADVFRPKGDGKYPAILNLGPYQKDKLWVTPPTLEEKGNEFMNWETVNPEIWIPEGYVSVRVDGRGSGKSQGQCDPWSMAESIDYYDAIEWAAQQPWCNGNVGLLGISYYAINQWFVANQQPPSLKAIIPWEGFADIYRDGLYHGGILSVFMTNWFTAHLLHHQLGRASQTVANPWERNVLGNWLGNNLDTGALSGAQADWEKIKVPFYSVGNWTGMGLHLRGNTEAYMLSPNKNKKLRMQNGSHVHPFYTADGRADQMRFLDYWLKGIDNGVMDEPPVKLAIRHGGDKIVWRNENEWPIARTQWTKWYLDVQNVNPTAVPLKGAIASSNPSVEAQCSYAATGMGSMGSTSAASSQVMGGGIKPDMGVSFVTAPMTEEVEITGPLSATLWVSSSSEDMDLFLTIRHFDENGQELLETGQQGSPVPVAKGWLRVSHRELDTEKSLPYRPYHRHQRRLRLTPGEIVQVQVEIWPTSMVFAKGHQLRLDVQPRDGIGSSGYLHYHADYNTGTNTIHTGGQYESFLFLPIIPKV</sequence>
<evidence type="ECO:0000256" key="1">
    <source>
        <dbReference type="ARBA" id="ARBA00022801"/>
    </source>
</evidence>
<keyword evidence="4" id="KW-1185">Reference proteome</keyword>
<dbReference type="RefSeq" id="WP_084281905.1">
    <property type="nucleotide sequence ID" value="NZ_FWXJ01000001.1"/>
</dbReference>
<dbReference type="AlphaFoldDB" id="A0A1W1Y283"/>
<dbReference type="InterPro" id="IPR029058">
    <property type="entry name" value="AB_hydrolase_fold"/>
</dbReference>
<accession>A0A1W1Y283</accession>
<dbReference type="PANTHER" id="PTHR43056">
    <property type="entry name" value="PEPTIDASE S9 PROLYL OLIGOPEPTIDASE"/>
    <property type="match status" value="1"/>
</dbReference>
<proteinExistence type="predicted"/>